<dbReference type="eggNOG" id="ENOG5032YJS">
    <property type="taxonomic scope" value="Bacteria"/>
</dbReference>
<dbReference type="PATRIC" id="fig|1173022.3.peg.1028"/>
<dbReference type="Proteomes" id="UP000010472">
    <property type="component" value="Chromosome"/>
</dbReference>
<dbReference type="KEGG" id="cep:Cri9333_0947"/>
<feature type="signal peptide" evidence="1">
    <location>
        <begin position="1"/>
        <end position="21"/>
    </location>
</feature>
<reference evidence="2 3" key="1">
    <citation type="submission" date="2012-06" db="EMBL/GenBank/DDBJ databases">
        <title>Finished chromosome of genome of Crinalium epipsammum PCC 9333.</title>
        <authorList>
            <consortium name="US DOE Joint Genome Institute"/>
            <person name="Gugger M."/>
            <person name="Coursin T."/>
            <person name="Rippka R."/>
            <person name="Tandeau De Marsac N."/>
            <person name="Huntemann M."/>
            <person name="Wei C.-L."/>
            <person name="Han J."/>
            <person name="Detter J.C."/>
            <person name="Han C."/>
            <person name="Tapia R."/>
            <person name="Davenport K."/>
            <person name="Daligault H."/>
            <person name="Erkkila T."/>
            <person name="Gu W."/>
            <person name="Munk A.C.C."/>
            <person name="Teshima H."/>
            <person name="Xu Y."/>
            <person name="Chain P."/>
            <person name="Chen A."/>
            <person name="Krypides N."/>
            <person name="Mavromatis K."/>
            <person name="Markowitz V."/>
            <person name="Szeto E."/>
            <person name="Ivanova N."/>
            <person name="Mikhailova N."/>
            <person name="Ovchinnikova G."/>
            <person name="Pagani I."/>
            <person name="Pati A."/>
            <person name="Goodwin L."/>
            <person name="Peters L."/>
            <person name="Pitluck S."/>
            <person name="Woyke T."/>
            <person name="Kerfeld C."/>
        </authorList>
    </citation>
    <scope>NUCLEOTIDE SEQUENCE [LARGE SCALE GENOMIC DNA]</scope>
    <source>
        <strain evidence="2 3">PCC 9333</strain>
    </source>
</reference>
<name>K9VWJ5_9CYAN</name>
<feature type="chain" id="PRO_5003937085" evidence="1">
    <location>
        <begin position="22"/>
        <end position="104"/>
    </location>
</feature>
<organism evidence="2 3">
    <name type="scientific">Crinalium epipsammum PCC 9333</name>
    <dbReference type="NCBI Taxonomy" id="1173022"/>
    <lineage>
        <taxon>Bacteria</taxon>
        <taxon>Bacillati</taxon>
        <taxon>Cyanobacteriota</taxon>
        <taxon>Cyanophyceae</taxon>
        <taxon>Gomontiellales</taxon>
        <taxon>Gomontiellaceae</taxon>
        <taxon>Crinalium</taxon>
    </lineage>
</organism>
<evidence type="ECO:0000313" key="2">
    <source>
        <dbReference type="EMBL" id="AFZ11862.1"/>
    </source>
</evidence>
<dbReference type="AlphaFoldDB" id="K9VWJ5"/>
<evidence type="ECO:0000256" key="1">
    <source>
        <dbReference type="SAM" id="SignalP"/>
    </source>
</evidence>
<dbReference type="OrthoDB" id="515751at2"/>
<accession>K9VWJ5</accession>
<keyword evidence="1" id="KW-0732">Signal</keyword>
<dbReference type="HOGENOM" id="CLU_2526508_0_0_3"/>
<proteinExistence type="predicted"/>
<protein>
    <submittedName>
        <fullName evidence="2">Uncharacterized protein</fullName>
    </submittedName>
</protein>
<keyword evidence="3" id="KW-1185">Reference proteome</keyword>
<gene>
    <name evidence="2" type="ORF">Cri9333_0947</name>
</gene>
<evidence type="ECO:0000313" key="3">
    <source>
        <dbReference type="Proteomes" id="UP000010472"/>
    </source>
</evidence>
<sequence>MFKKRVLICTFVALTSGLSGAYLGGKINLLAHQNQCNQNTKQYLLLPKINQVCQVLVTPNAVWQGSTTGLWMGTILGAFVGGLATRHPPDEDISSDAVKDKDQE</sequence>
<dbReference type="EMBL" id="CP003620">
    <property type="protein sequence ID" value="AFZ11862.1"/>
    <property type="molecule type" value="Genomic_DNA"/>
</dbReference>